<name>A0A564G130_9HYPH</name>
<gene>
    <name evidence="1" type="ORF">IFDJLNFL_4179</name>
    <name evidence="2" type="ORF">MTDSW087_03885</name>
</gene>
<accession>A0A564G130</accession>
<evidence type="ECO:0000313" key="3">
    <source>
        <dbReference type="Proteomes" id="UP000401717"/>
    </source>
</evidence>
<evidence type="ECO:0000313" key="4">
    <source>
        <dbReference type="Proteomes" id="UP001055303"/>
    </source>
</evidence>
<reference evidence="1" key="3">
    <citation type="submission" date="2021-08" db="EMBL/GenBank/DDBJ databases">
        <authorList>
            <person name="Tani A."/>
            <person name="Ola A."/>
            <person name="Ogura Y."/>
            <person name="Katsura K."/>
            <person name="Hayashi T."/>
        </authorList>
    </citation>
    <scope>NUCLEOTIDE SEQUENCE</scope>
    <source>
        <strain evidence="1">DSM 22415</strain>
    </source>
</reference>
<dbReference type="InterPro" id="IPR006311">
    <property type="entry name" value="TAT_signal"/>
</dbReference>
<organism evidence="2 3">
    <name type="scientific">Methylobacterium dankookense</name>
    <dbReference type="NCBI Taxonomy" id="560405"/>
    <lineage>
        <taxon>Bacteria</taxon>
        <taxon>Pseudomonadati</taxon>
        <taxon>Pseudomonadota</taxon>
        <taxon>Alphaproteobacteria</taxon>
        <taxon>Hyphomicrobiales</taxon>
        <taxon>Methylobacteriaceae</taxon>
        <taxon>Methylobacterium</taxon>
    </lineage>
</organism>
<keyword evidence="4" id="KW-1185">Reference proteome</keyword>
<reference evidence="1" key="2">
    <citation type="journal article" date="2021" name="Front. Microbiol.">
        <title>Comprehensive Comparative Genomics and Phenotyping of Methylobacterium Species.</title>
        <authorList>
            <person name="Alessa O."/>
            <person name="Ogura Y."/>
            <person name="Fujitani Y."/>
            <person name="Takami H."/>
            <person name="Hayashi T."/>
            <person name="Sahin N."/>
            <person name="Tani A."/>
        </authorList>
    </citation>
    <scope>NUCLEOTIDE SEQUENCE</scope>
    <source>
        <strain evidence="1">DSM 22415</strain>
    </source>
</reference>
<protein>
    <submittedName>
        <fullName evidence="2">Uncharacterized protein</fullName>
    </submittedName>
</protein>
<sequence length="132" mass="14577">MSAPSSRRGFLRGLTTLPPTSGSVVLIGAPSAVAVPITERLLDSYDAWLEYERRHLQWERHRGTEMERRLHMPFVFQMYDREGHPKGPASSCDFIPAANAGASFHGIDTLEPSTRAALVLSAVGCNWRRGGL</sequence>
<reference evidence="2 3" key="1">
    <citation type="submission" date="2019-06" db="EMBL/GenBank/DDBJ databases">
        <authorList>
            <person name="Rodrigo-Torres L."/>
            <person name="Arahal R. D."/>
            <person name="Lucena T."/>
        </authorList>
    </citation>
    <scope>NUCLEOTIDE SEQUENCE [LARGE SCALE GENOMIC DNA]</scope>
    <source>
        <strain evidence="2 3">SW08-7</strain>
    </source>
</reference>
<evidence type="ECO:0000313" key="2">
    <source>
        <dbReference type="EMBL" id="VUF14169.1"/>
    </source>
</evidence>
<proteinExistence type="predicted"/>
<dbReference type="OrthoDB" id="8004268at2"/>
<dbReference type="Proteomes" id="UP001055303">
    <property type="component" value="Unassembled WGS sequence"/>
</dbReference>
<dbReference type="EMBL" id="CABFVH010000029">
    <property type="protein sequence ID" value="VUF14169.1"/>
    <property type="molecule type" value="Genomic_DNA"/>
</dbReference>
<evidence type="ECO:0000313" key="1">
    <source>
        <dbReference type="EMBL" id="GJD58262.1"/>
    </source>
</evidence>
<dbReference type="RefSeq" id="WP_144766544.1">
    <property type="nucleotide sequence ID" value="NZ_BPQI01000138.1"/>
</dbReference>
<dbReference type="AlphaFoldDB" id="A0A564G130"/>
<dbReference type="Proteomes" id="UP000401717">
    <property type="component" value="Unassembled WGS sequence"/>
</dbReference>
<dbReference type="PROSITE" id="PS51318">
    <property type="entry name" value="TAT"/>
    <property type="match status" value="1"/>
</dbReference>
<dbReference type="EMBL" id="BPQI01000138">
    <property type="protein sequence ID" value="GJD58262.1"/>
    <property type="molecule type" value="Genomic_DNA"/>
</dbReference>